<dbReference type="AlphaFoldDB" id="A0A9Q8QNS8"/>
<evidence type="ECO:0000256" key="1">
    <source>
        <dbReference type="SAM" id="MobiDB-lite"/>
    </source>
</evidence>
<sequence>MATASGFVPPPLVGVEWQDCRPRHAPQAPPHEGIDPSSAVDTAKRRLQMREYLEYHGLSQGHNEIWRAAEQAACRGYLVEHQLPPDRVTAMMLAYMTDFLVWRVSFSRLPENARPKWPYRNVTQHFGEDRAPSGVYRAHVQAQNNESAGGAAPSQPATAPAAAVPKVEDEDEDEDKGKGKGVLRYLPLLGN</sequence>
<dbReference type="RefSeq" id="XP_047846529.1">
    <property type="nucleotide sequence ID" value="XM_047990522.1"/>
</dbReference>
<dbReference type="GeneID" id="72070836"/>
<dbReference type="EMBL" id="CP086362">
    <property type="protein sequence ID" value="UNI23048.1"/>
    <property type="molecule type" value="Genomic_DNA"/>
</dbReference>
<reference evidence="2" key="1">
    <citation type="submission" date="2021-11" db="EMBL/GenBank/DDBJ databases">
        <title>Purpureocillium_takamizusanense_genome.</title>
        <authorList>
            <person name="Nguyen N.-H."/>
        </authorList>
    </citation>
    <scope>NUCLEOTIDE SEQUENCE</scope>
    <source>
        <strain evidence="2">PT3</strain>
    </source>
</reference>
<dbReference type="Proteomes" id="UP000829364">
    <property type="component" value="Chromosome 9"/>
</dbReference>
<dbReference type="KEGG" id="ptkz:JDV02_008891"/>
<feature type="region of interest" description="Disordered" evidence="1">
    <location>
        <begin position="145"/>
        <end position="191"/>
    </location>
</feature>
<feature type="compositionally biased region" description="Low complexity" evidence="1">
    <location>
        <begin position="147"/>
        <end position="165"/>
    </location>
</feature>
<keyword evidence="3" id="KW-1185">Reference proteome</keyword>
<gene>
    <name evidence="2" type="ORF">JDV02_008891</name>
</gene>
<evidence type="ECO:0000313" key="2">
    <source>
        <dbReference type="EMBL" id="UNI23048.1"/>
    </source>
</evidence>
<name>A0A9Q8QNS8_9HYPO</name>
<accession>A0A9Q8QNS8</accession>
<proteinExistence type="predicted"/>
<protein>
    <submittedName>
        <fullName evidence="2">Uncharacterized protein</fullName>
    </submittedName>
</protein>
<evidence type="ECO:0000313" key="3">
    <source>
        <dbReference type="Proteomes" id="UP000829364"/>
    </source>
</evidence>
<dbReference type="OrthoDB" id="5093989at2759"/>
<organism evidence="2 3">
    <name type="scientific">Purpureocillium takamizusanense</name>
    <dbReference type="NCBI Taxonomy" id="2060973"/>
    <lineage>
        <taxon>Eukaryota</taxon>
        <taxon>Fungi</taxon>
        <taxon>Dikarya</taxon>
        <taxon>Ascomycota</taxon>
        <taxon>Pezizomycotina</taxon>
        <taxon>Sordariomycetes</taxon>
        <taxon>Hypocreomycetidae</taxon>
        <taxon>Hypocreales</taxon>
        <taxon>Ophiocordycipitaceae</taxon>
        <taxon>Purpureocillium</taxon>
    </lineage>
</organism>